<evidence type="ECO:0000259" key="6">
    <source>
        <dbReference type="PROSITE" id="PS50151"/>
    </source>
</evidence>
<dbReference type="InterPro" id="IPR036876">
    <property type="entry name" value="UVR_dom_sf"/>
</dbReference>
<dbReference type="GO" id="GO:0009381">
    <property type="term" value="F:excinuclease ABC activity"/>
    <property type="evidence" value="ECO:0007669"/>
    <property type="project" value="InterPro"/>
</dbReference>
<evidence type="ECO:0000256" key="4">
    <source>
        <dbReference type="ARBA" id="ARBA00022881"/>
    </source>
</evidence>
<evidence type="ECO:0000256" key="1">
    <source>
        <dbReference type="ARBA" id="ARBA00022490"/>
    </source>
</evidence>
<gene>
    <name evidence="9" type="primary">uvrC</name>
    <name evidence="9" type="ORF">BWY43_00598</name>
</gene>
<dbReference type="AlphaFoldDB" id="A0A1V5SCY5"/>
<evidence type="ECO:0000259" key="7">
    <source>
        <dbReference type="PROSITE" id="PS50164"/>
    </source>
</evidence>
<dbReference type="Pfam" id="PF02151">
    <property type="entry name" value="UVR"/>
    <property type="match status" value="1"/>
</dbReference>
<dbReference type="Proteomes" id="UP000485367">
    <property type="component" value="Unassembled WGS sequence"/>
</dbReference>
<name>A0A1V5SCY5_9BACT</name>
<dbReference type="PANTHER" id="PTHR30562:SF1">
    <property type="entry name" value="UVRABC SYSTEM PROTEIN C"/>
    <property type="match status" value="1"/>
</dbReference>
<reference evidence="9" key="1">
    <citation type="submission" date="2017-02" db="EMBL/GenBank/DDBJ databases">
        <title>Delving into the versatile metabolic prowess of the omnipresent phylum Bacteroidetes.</title>
        <authorList>
            <person name="Nobu M.K."/>
            <person name="Mei R."/>
            <person name="Narihiro T."/>
            <person name="Kuroda K."/>
            <person name="Liu W.-T."/>
        </authorList>
    </citation>
    <scope>NUCLEOTIDE SEQUENCE</scope>
    <source>
        <strain evidence="9">ADurb.Bin280</strain>
    </source>
</reference>
<keyword evidence="4" id="KW-0267">Excision nuclease</keyword>
<dbReference type="InterPro" id="IPR000305">
    <property type="entry name" value="GIY-YIG_endonuc"/>
</dbReference>
<dbReference type="PROSITE" id="PS50151">
    <property type="entry name" value="UVR"/>
    <property type="match status" value="1"/>
</dbReference>
<comment type="caution">
    <text evidence="9">The sequence shown here is derived from an EMBL/GenBank/DDBJ whole genome shotgun (WGS) entry which is preliminary data.</text>
</comment>
<sequence length="401" mass="46180">MAEKLTEKIKDFPDSSGVYLMKNLSGEVVYVGKATSLKERVRSYFSKRLDPKTSIQMREVVDIEIIESDSPLEAFLLESRLIKKFSPKYNIREKDDKSRIYVNITKEDFARIELIRETDLGKKSPTLALYGPFLSTKAIGDILEMIRKIIPYRSCKKLPEKKCLYGRIGLCPSPCTAEISKEEYRRSIRRVRDFFEGKKKCVLSSLKIQMNKAAKEKNFEQAAKIRDRIYALEHIKQMFAISRDDEVTIFRRIEGYDISNISGAFATGSMVVFENGIAQKSEYRKFKIKWVKGSNDIAMLQEVLIRRFKHTDRQGGWDLPDLILIDGGRGQVNGALKIIKQIGLDIPVIGLAKGKDRSKDELITSTLLPRGELELFKKVRDEAHRFAKGYFEKLHRKSFIK</sequence>
<keyword evidence="1" id="KW-0963">Cytoplasm</keyword>
<keyword evidence="3" id="KW-0228">DNA excision</keyword>
<dbReference type="GO" id="GO:0009380">
    <property type="term" value="C:excinuclease repair complex"/>
    <property type="evidence" value="ECO:0007669"/>
    <property type="project" value="TreeGrafter"/>
</dbReference>
<dbReference type="InterPro" id="IPR035901">
    <property type="entry name" value="GIY-YIG_endonuc_sf"/>
</dbReference>
<dbReference type="SUPFAM" id="SSF46600">
    <property type="entry name" value="C-terminal UvrC-binding domain of UvrB"/>
    <property type="match status" value="1"/>
</dbReference>
<organism evidence="9">
    <name type="scientific">candidate division WS2 bacterium ADurb.Bin280</name>
    <dbReference type="NCBI Taxonomy" id="1852829"/>
    <lineage>
        <taxon>Bacteria</taxon>
        <taxon>candidate division WS2</taxon>
    </lineage>
</organism>
<feature type="domain" description="UvrC family homology region profile" evidence="8">
    <location>
        <begin position="212"/>
        <end position="339"/>
    </location>
</feature>
<dbReference type="Gene3D" id="3.30.420.340">
    <property type="entry name" value="UvrC, RNAse H endonuclease domain"/>
    <property type="match status" value="1"/>
</dbReference>
<dbReference type="GO" id="GO:0006289">
    <property type="term" value="P:nucleotide-excision repair"/>
    <property type="evidence" value="ECO:0007669"/>
    <property type="project" value="InterPro"/>
</dbReference>
<dbReference type="SUPFAM" id="SSF82771">
    <property type="entry name" value="GIY-YIG endonuclease"/>
    <property type="match status" value="1"/>
</dbReference>
<proteinExistence type="predicted"/>
<keyword evidence="5" id="KW-0234">DNA repair</keyword>
<dbReference type="CDD" id="cd10434">
    <property type="entry name" value="GIY-YIG_UvrC_Cho"/>
    <property type="match status" value="1"/>
</dbReference>
<keyword evidence="2" id="KW-0227">DNA damage</keyword>
<dbReference type="InterPro" id="IPR050066">
    <property type="entry name" value="UvrABC_protein_C"/>
</dbReference>
<dbReference type="InterPro" id="IPR047296">
    <property type="entry name" value="GIY-YIG_UvrC_Cho"/>
</dbReference>
<feature type="domain" description="GIY-YIG" evidence="7">
    <location>
        <begin position="14"/>
        <end position="91"/>
    </location>
</feature>
<dbReference type="PANTHER" id="PTHR30562">
    <property type="entry name" value="UVRC/OXIDOREDUCTASE"/>
    <property type="match status" value="1"/>
</dbReference>
<dbReference type="PROSITE" id="PS50164">
    <property type="entry name" value="GIY_YIG"/>
    <property type="match status" value="1"/>
</dbReference>
<dbReference type="FunFam" id="3.40.1440.10:FF:000001">
    <property type="entry name" value="UvrABC system protein C"/>
    <property type="match status" value="1"/>
</dbReference>
<dbReference type="Pfam" id="PF01541">
    <property type="entry name" value="GIY-YIG"/>
    <property type="match status" value="1"/>
</dbReference>
<feature type="domain" description="UVR" evidence="6">
    <location>
        <begin position="200"/>
        <end position="235"/>
    </location>
</feature>
<dbReference type="Gene3D" id="4.10.860.10">
    <property type="entry name" value="UVR domain"/>
    <property type="match status" value="1"/>
</dbReference>
<dbReference type="PROSITE" id="PS50165">
    <property type="entry name" value="UVRC"/>
    <property type="match status" value="1"/>
</dbReference>
<dbReference type="SMART" id="SM00465">
    <property type="entry name" value="GIYc"/>
    <property type="match status" value="1"/>
</dbReference>
<evidence type="ECO:0000259" key="8">
    <source>
        <dbReference type="PROSITE" id="PS50165"/>
    </source>
</evidence>
<evidence type="ECO:0000256" key="5">
    <source>
        <dbReference type="ARBA" id="ARBA00023204"/>
    </source>
</evidence>
<dbReference type="Pfam" id="PF08459">
    <property type="entry name" value="UvrC_RNaseH_dom"/>
    <property type="match status" value="1"/>
</dbReference>
<dbReference type="Gene3D" id="3.40.1440.10">
    <property type="entry name" value="GIY-YIG endonuclease"/>
    <property type="match status" value="1"/>
</dbReference>
<dbReference type="InterPro" id="IPR001162">
    <property type="entry name" value="UvrC_RNase_H_dom"/>
</dbReference>
<protein>
    <submittedName>
        <fullName evidence="9">UvrABC system protein C</fullName>
    </submittedName>
</protein>
<accession>A0A1V5SCY5</accession>
<evidence type="ECO:0000256" key="3">
    <source>
        <dbReference type="ARBA" id="ARBA00022769"/>
    </source>
</evidence>
<dbReference type="InterPro" id="IPR038476">
    <property type="entry name" value="UvrC_RNase_H_dom_sf"/>
</dbReference>
<evidence type="ECO:0000256" key="2">
    <source>
        <dbReference type="ARBA" id="ARBA00022763"/>
    </source>
</evidence>
<dbReference type="EMBL" id="MWBO01000042">
    <property type="protein sequence ID" value="OQA52174.1"/>
    <property type="molecule type" value="Genomic_DNA"/>
</dbReference>
<evidence type="ECO:0000313" key="9">
    <source>
        <dbReference type="EMBL" id="OQA52174.1"/>
    </source>
</evidence>
<dbReference type="InterPro" id="IPR001943">
    <property type="entry name" value="UVR_dom"/>
</dbReference>